<name>A0A6I6C726_9MOLU</name>
<protein>
    <recommendedName>
        <fullName evidence="3">Lipoprotein</fullName>
    </recommendedName>
</protein>
<organism evidence="1 2">
    <name type="scientific">Spiroplasma tabanidicola</name>
    <dbReference type="NCBI Taxonomy" id="324079"/>
    <lineage>
        <taxon>Bacteria</taxon>
        <taxon>Bacillati</taxon>
        <taxon>Mycoplasmatota</taxon>
        <taxon>Mollicutes</taxon>
        <taxon>Entomoplasmatales</taxon>
        <taxon>Spiroplasmataceae</taxon>
        <taxon>Spiroplasma</taxon>
    </lineage>
</organism>
<dbReference type="EMBL" id="CP046276">
    <property type="protein sequence ID" value="QGS51596.1"/>
    <property type="molecule type" value="Genomic_DNA"/>
</dbReference>
<dbReference type="PROSITE" id="PS51257">
    <property type="entry name" value="PROKAR_LIPOPROTEIN"/>
    <property type="match status" value="1"/>
</dbReference>
<reference evidence="1 2" key="1">
    <citation type="submission" date="2019-11" db="EMBL/GenBank/DDBJ databases">
        <title>Complete genome sequence of Spiroplasma tabanidicola TAUS-1 (DSM 22603).</title>
        <authorList>
            <person name="Huang C.-T."/>
            <person name="Lin Y.-C."/>
            <person name="Kuo C.-H."/>
        </authorList>
    </citation>
    <scope>NUCLEOTIDE SEQUENCE [LARGE SCALE GENOMIC DNA]</scope>
    <source>
        <strain evidence="1 2">TAUS-1</strain>
    </source>
</reference>
<dbReference type="Proteomes" id="UP000424468">
    <property type="component" value="Chromosome"/>
</dbReference>
<dbReference type="AlphaFoldDB" id="A0A6I6C726"/>
<sequence>MRKILTVLLTTNFLFSSSVSLISCNIDKKKDVIDISLIKNTNLGELYVDTQNKLPSLDAIVSAMNDKNINLNLKSRYVKIDDTLTQNETTAKITVIDLSSNFKGSVVVNYSIVKANSEKIRLSSLIDVTDLQSITFTNDDSLKSLPSIDDVFLGMKAMNPKTMEIKRSEIRKGFFGTTQISFCIEAFGEKYTGSTVFNFKKLDSSKVSIAKAFTNNNLGEMSFIESLPSKEVFLKAFKEKNSSSSDFSINDFEFYEKGSDSETIEIIGNNKYSNLSHARFSYIKK</sequence>
<accession>A0A6I6C726</accession>
<dbReference type="KEGG" id="stab:STABA_v1c02290"/>
<proteinExistence type="predicted"/>
<keyword evidence="2" id="KW-1185">Reference proteome</keyword>
<evidence type="ECO:0000313" key="2">
    <source>
        <dbReference type="Proteomes" id="UP000424468"/>
    </source>
</evidence>
<dbReference type="RefSeq" id="WP_156005724.1">
    <property type="nucleotide sequence ID" value="NZ_CP046276.1"/>
</dbReference>
<evidence type="ECO:0008006" key="3">
    <source>
        <dbReference type="Google" id="ProtNLM"/>
    </source>
</evidence>
<gene>
    <name evidence="1" type="ORF">STABA_v1c02290</name>
</gene>
<evidence type="ECO:0000313" key="1">
    <source>
        <dbReference type="EMBL" id="QGS51596.1"/>
    </source>
</evidence>